<dbReference type="Pfam" id="PF01979">
    <property type="entry name" value="Amidohydro_1"/>
    <property type="match status" value="1"/>
</dbReference>
<comment type="caution">
    <text evidence="3">The sequence shown here is derived from an EMBL/GenBank/DDBJ whole genome shotgun (WGS) entry which is preliminary data.</text>
</comment>
<dbReference type="Gene3D" id="2.30.40.10">
    <property type="entry name" value="Urease, subunit C, domain 1"/>
    <property type="match status" value="1"/>
</dbReference>
<accession>A0A7J6QBI8</accession>
<organism evidence="3 4">
    <name type="scientific">Perkinsus olseni</name>
    <name type="common">Perkinsus atlanticus</name>
    <dbReference type="NCBI Taxonomy" id="32597"/>
    <lineage>
        <taxon>Eukaryota</taxon>
        <taxon>Sar</taxon>
        <taxon>Alveolata</taxon>
        <taxon>Perkinsozoa</taxon>
        <taxon>Perkinsea</taxon>
        <taxon>Perkinsida</taxon>
        <taxon>Perkinsidae</taxon>
        <taxon>Perkinsus</taxon>
    </lineage>
</organism>
<dbReference type="SUPFAM" id="SSF51556">
    <property type="entry name" value="Metallo-dependent hydrolases"/>
    <property type="match status" value="1"/>
</dbReference>
<feature type="domain" description="Amidohydrolase-related" evidence="2">
    <location>
        <begin position="70"/>
        <end position="428"/>
    </location>
</feature>
<dbReference type="Gene3D" id="3.20.20.140">
    <property type="entry name" value="Metal-dependent hydrolases"/>
    <property type="match status" value="1"/>
</dbReference>
<dbReference type="EMBL" id="JABANM010030627">
    <property type="protein sequence ID" value="KAF4705924.1"/>
    <property type="molecule type" value="Genomic_DNA"/>
</dbReference>
<dbReference type="InterPro" id="IPR050287">
    <property type="entry name" value="MTA/SAH_deaminase"/>
</dbReference>
<dbReference type="InterPro" id="IPR006680">
    <property type="entry name" value="Amidohydro-rel"/>
</dbReference>
<proteinExistence type="predicted"/>
<dbReference type="PANTHER" id="PTHR43794">
    <property type="entry name" value="AMINOHYDROLASE SSNA-RELATED"/>
    <property type="match status" value="1"/>
</dbReference>
<name>A0A7J6QBI8_PEROL</name>
<dbReference type="InterPro" id="IPR011059">
    <property type="entry name" value="Metal-dep_hydrolase_composite"/>
</dbReference>
<dbReference type="PANTHER" id="PTHR43794:SF11">
    <property type="entry name" value="AMIDOHYDROLASE-RELATED DOMAIN-CONTAINING PROTEIN"/>
    <property type="match status" value="1"/>
</dbReference>
<gene>
    <name evidence="3" type="ORF">FOZ62_030946</name>
</gene>
<dbReference type="SUPFAM" id="SSF51338">
    <property type="entry name" value="Composite domain of metallo-dependent hydrolases"/>
    <property type="match status" value="1"/>
</dbReference>
<dbReference type="CDD" id="cd01298">
    <property type="entry name" value="ATZ_TRZ_like"/>
    <property type="match status" value="1"/>
</dbReference>
<reference evidence="3 4" key="1">
    <citation type="submission" date="2020-04" db="EMBL/GenBank/DDBJ databases">
        <title>Perkinsus olseni comparative genomics.</title>
        <authorList>
            <person name="Bogema D.R."/>
        </authorList>
    </citation>
    <scope>NUCLEOTIDE SEQUENCE [LARGE SCALE GENOMIC DNA]</scope>
    <source>
        <strain evidence="3">ATCC PRA-205</strain>
    </source>
</reference>
<sequence length="468" mass="51133">MSSEISTTSSGSGITCIRAGWVIQVDEENSVIPDGCVVWDNESHRILNVCPFSELPADVEVTEHLSKHAIMPGMVNCHTHTPMAPLRGYSDDQNLQEWLQQYVWPAEAKFVSPEFAKLGSQLCIYEMLLSGSTAFVDMYMFPHAVAEVANDAHIRCFNGEAVMDIGDGSIDKMIDAAAEYVKKKENRSEMVTPLNIAHATYTVPKDKLKRIAAIAKPAGTLVHIHLNESQAEVDDYFNEHGESAIDAIDEAGLLNDHLIAAHCVHMTDEDTAEISMPHFEITRFAKAGANAVHCPRANAKLASGIAKVQKMLDAGVNVCLGTDSSCCNNSMDMLQEMQYASLLGKVAGPGMNPKAVNCYTAVRMATINGARAVRRESDLGSLEVGKLVDMIAIDLGRLENQPVYDPVSAIVYTNQRSVTDVWIGGKRVVRDREVLTVCKPSVERLADYQKQIAEFKAERKAAEVAAHA</sequence>
<keyword evidence="1" id="KW-0378">Hydrolase</keyword>
<dbReference type="GO" id="GO:0016810">
    <property type="term" value="F:hydrolase activity, acting on carbon-nitrogen (but not peptide) bonds"/>
    <property type="evidence" value="ECO:0007669"/>
    <property type="project" value="InterPro"/>
</dbReference>
<evidence type="ECO:0000313" key="4">
    <source>
        <dbReference type="Proteomes" id="UP000574390"/>
    </source>
</evidence>
<evidence type="ECO:0000256" key="1">
    <source>
        <dbReference type="ARBA" id="ARBA00022801"/>
    </source>
</evidence>
<evidence type="ECO:0000313" key="3">
    <source>
        <dbReference type="EMBL" id="KAF4705924.1"/>
    </source>
</evidence>
<evidence type="ECO:0000259" key="2">
    <source>
        <dbReference type="Pfam" id="PF01979"/>
    </source>
</evidence>
<dbReference type="Proteomes" id="UP000574390">
    <property type="component" value="Unassembled WGS sequence"/>
</dbReference>
<dbReference type="InterPro" id="IPR032466">
    <property type="entry name" value="Metal_Hydrolase"/>
</dbReference>
<protein>
    <recommendedName>
        <fullName evidence="2">Amidohydrolase-related domain-containing protein</fullName>
    </recommendedName>
</protein>
<dbReference type="AlphaFoldDB" id="A0A7J6QBI8"/>